<dbReference type="Proteomes" id="UP000184357">
    <property type="component" value="Unassembled WGS sequence"/>
</dbReference>
<keyword evidence="1" id="KW-0812">Transmembrane</keyword>
<reference evidence="2 3" key="1">
    <citation type="submission" date="2016-11" db="EMBL/GenBank/DDBJ databases">
        <authorList>
            <person name="Jaros S."/>
            <person name="Januszkiewicz K."/>
            <person name="Wedrychowicz H."/>
        </authorList>
    </citation>
    <scope>NUCLEOTIDE SEQUENCE [LARGE SCALE GENOMIC DNA]</scope>
    <source>
        <strain evidence="2 3">DSM 9297</strain>
    </source>
</reference>
<protein>
    <submittedName>
        <fullName evidence="2">Uncharacterized protein</fullName>
    </submittedName>
</protein>
<keyword evidence="3" id="KW-1185">Reference proteome</keyword>
<evidence type="ECO:0000313" key="3">
    <source>
        <dbReference type="Proteomes" id="UP000184357"/>
    </source>
</evidence>
<proteinExistence type="predicted"/>
<keyword evidence="1" id="KW-0472">Membrane</keyword>
<dbReference type="AlphaFoldDB" id="A0A1M5TGW3"/>
<name>A0A1M5TGW3_9EURY</name>
<dbReference type="STRING" id="43928.SAMN05443636_2708"/>
<sequence>MTSEVRESLESNRTKAVGGAFCFIAALIAFLFVVRGSENGSIMNITGWLLVALGNLIAGLLMTWESVQS</sequence>
<dbReference type="EMBL" id="FQWV01000008">
    <property type="protein sequence ID" value="SHH49992.1"/>
    <property type="molecule type" value="Genomic_DNA"/>
</dbReference>
<gene>
    <name evidence="2" type="ORF">SAMN05443636_2708</name>
</gene>
<organism evidence="2 3">
    <name type="scientific">Halobaculum gomorrense</name>
    <dbReference type="NCBI Taxonomy" id="43928"/>
    <lineage>
        <taxon>Archaea</taxon>
        <taxon>Methanobacteriati</taxon>
        <taxon>Methanobacteriota</taxon>
        <taxon>Stenosarchaea group</taxon>
        <taxon>Halobacteria</taxon>
        <taxon>Halobacteriales</taxon>
        <taxon>Haloferacaceae</taxon>
        <taxon>Halobaculum</taxon>
    </lineage>
</organism>
<feature type="transmembrane region" description="Helical" evidence="1">
    <location>
        <begin position="46"/>
        <end position="64"/>
    </location>
</feature>
<evidence type="ECO:0000256" key="1">
    <source>
        <dbReference type="SAM" id="Phobius"/>
    </source>
</evidence>
<accession>A0A1M5TGW3</accession>
<feature type="transmembrane region" description="Helical" evidence="1">
    <location>
        <begin position="16"/>
        <end position="34"/>
    </location>
</feature>
<keyword evidence="1" id="KW-1133">Transmembrane helix</keyword>
<evidence type="ECO:0000313" key="2">
    <source>
        <dbReference type="EMBL" id="SHH49992.1"/>
    </source>
</evidence>